<keyword evidence="2" id="KW-0675">Receptor</keyword>
<name>A0A937W2E1_UNCTE</name>
<protein>
    <submittedName>
        <fullName evidence="2">Ryanodine receptor Ryr</fullName>
    </submittedName>
</protein>
<evidence type="ECO:0000313" key="3">
    <source>
        <dbReference type="Proteomes" id="UP000712673"/>
    </source>
</evidence>
<dbReference type="GO" id="GO:0014808">
    <property type="term" value="P:release of sequestered calcium ion into cytosol by sarcoplasmic reticulum"/>
    <property type="evidence" value="ECO:0007669"/>
    <property type="project" value="TreeGrafter"/>
</dbReference>
<dbReference type="PANTHER" id="PTHR46399">
    <property type="entry name" value="B30.2/SPRY DOMAIN-CONTAINING PROTEIN"/>
    <property type="match status" value="1"/>
</dbReference>
<dbReference type="EMBL" id="VGLS01000561">
    <property type="protein sequence ID" value="MBM3225392.1"/>
    <property type="molecule type" value="Genomic_DNA"/>
</dbReference>
<dbReference type="InterPro" id="IPR003032">
    <property type="entry name" value="Ryanodine_rcpt"/>
</dbReference>
<dbReference type="AlphaFoldDB" id="A0A937W2E1"/>
<gene>
    <name evidence="2" type="ORF">FJZ47_16530</name>
</gene>
<feature type="domain" description="Ryanodine receptor Ryr" evidence="1">
    <location>
        <begin position="1"/>
        <end position="85"/>
    </location>
</feature>
<dbReference type="Pfam" id="PF02026">
    <property type="entry name" value="RyR"/>
    <property type="match status" value="1"/>
</dbReference>
<dbReference type="GO" id="GO:0034704">
    <property type="term" value="C:calcium channel complex"/>
    <property type="evidence" value="ECO:0007669"/>
    <property type="project" value="TreeGrafter"/>
</dbReference>
<accession>A0A937W2E1</accession>
<organism evidence="2 3">
    <name type="scientific">Tectimicrobiota bacterium</name>
    <dbReference type="NCBI Taxonomy" id="2528274"/>
    <lineage>
        <taxon>Bacteria</taxon>
        <taxon>Pseudomonadati</taxon>
        <taxon>Nitrospinota/Tectimicrobiota group</taxon>
        <taxon>Candidatus Tectimicrobiota</taxon>
    </lineage>
</organism>
<dbReference type="GO" id="GO:0005219">
    <property type="term" value="F:ryanodine-sensitive calcium-release channel activity"/>
    <property type="evidence" value="ECO:0007669"/>
    <property type="project" value="TreeGrafter"/>
</dbReference>
<evidence type="ECO:0000259" key="1">
    <source>
        <dbReference type="Pfam" id="PF02026"/>
    </source>
</evidence>
<evidence type="ECO:0000313" key="2">
    <source>
        <dbReference type="EMBL" id="MBM3225392.1"/>
    </source>
</evidence>
<dbReference type="InterPro" id="IPR015925">
    <property type="entry name" value="Ryanodine_IP3_receptor"/>
</dbReference>
<dbReference type="Proteomes" id="UP000712673">
    <property type="component" value="Unassembled WGS sequence"/>
</dbReference>
<reference evidence="2" key="1">
    <citation type="submission" date="2019-03" db="EMBL/GenBank/DDBJ databases">
        <title>Lake Tanganyika Metagenome-Assembled Genomes (MAGs).</title>
        <authorList>
            <person name="Tran P."/>
        </authorList>
    </citation>
    <scope>NUCLEOTIDE SEQUENCE</scope>
    <source>
        <strain evidence="2">K_DeepCast_65m_m2_066</strain>
    </source>
</reference>
<dbReference type="PANTHER" id="PTHR46399:SF8">
    <property type="entry name" value="B30.2_SPRY DOMAIN-CONTAINING PROTEIN"/>
    <property type="match status" value="1"/>
</dbReference>
<sequence length="99" mass="11119">MDTSNITLPEDLQHLIERLAENVHDLWACQRLADGWTYGPCRDDLKKEHPCLVPYAALPEVEKQYDRVHAREILKATMALGYELKKRGGAPSSAEGESG</sequence>
<comment type="caution">
    <text evidence="2">The sequence shown here is derived from an EMBL/GenBank/DDBJ whole genome shotgun (WGS) entry which is preliminary data.</text>
</comment>
<proteinExistence type="predicted"/>
<dbReference type="Gene3D" id="6.20.350.10">
    <property type="match status" value="1"/>
</dbReference>